<dbReference type="SMART" id="SM00336">
    <property type="entry name" value="BBOX"/>
    <property type="match status" value="1"/>
</dbReference>
<keyword evidence="6" id="KW-1185">Reference proteome</keyword>
<reference evidence="5 6" key="1">
    <citation type="journal article" date="2018" name="MBio">
        <title>Comparative Genomics Reveals the Core Gene Toolbox for the Fungus-Insect Symbiosis.</title>
        <authorList>
            <person name="Wang Y."/>
            <person name="Stata M."/>
            <person name="Wang W."/>
            <person name="Stajich J.E."/>
            <person name="White M.M."/>
            <person name="Moncalvo J.M."/>
        </authorList>
    </citation>
    <scope>NUCLEOTIDE SEQUENCE [LARGE SCALE GENOMIC DNA]</scope>
    <source>
        <strain evidence="5 6">AUS-126-30</strain>
    </source>
</reference>
<keyword evidence="1" id="KW-0863">Zinc-finger</keyword>
<dbReference type="AlphaFoldDB" id="A0A2U1JA19"/>
<accession>A0A2U1JA19</accession>
<evidence type="ECO:0000256" key="3">
    <source>
        <dbReference type="SAM" id="MobiDB-lite"/>
    </source>
</evidence>
<proteinExistence type="predicted"/>
<dbReference type="EMBL" id="MBFU01000129">
    <property type="protein sequence ID" value="PWA01808.1"/>
    <property type="molecule type" value="Genomic_DNA"/>
</dbReference>
<comment type="caution">
    <text evidence="5">The sequence shown here is derived from an EMBL/GenBank/DDBJ whole genome shotgun (WGS) entry which is preliminary data.</text>
</comment>
<feature type="compositionally biased region" description="Polar residues" evidence="3">
    <location>
        <begin position="57"/>
        <end position="67"/>
    </location>
</feature>
<feature type="domain" description="B box-type" evidence="4">
    <location>
        <begin position="81"/>
        <end position="124"/>
    </location>
</feature>
<feature type="coiled-coil region" evidence="2">
    <location>
        <begin position="146"/>
        <end position="173"/>
    </location>
</feature>
<dbReference type="Pfam" id="PF00643">
    <property type="entry name" value="zf-B_box"/>
    <property type="match status" value="1"/>
</dbReference>
<evidence type="ECO:0000313" key="5">
    <source>
        <dbReference type="EMBL" id="PWA01808.1"/>
    </source>
</evidence>
<feature type="compositionally biased region" description="Polar residues" evidence="3">
    <location>
        <begin position="1"/>
        <end position="16"/>
    </location>
</feature>
<gene>
    <name evidence="5" type="ORF">BB558_002050</name>
</gene>
<dbReference type="GO" id="GO:0008270">
    <property type="term" value="F:zinc ion binding"/>
    <property type="evidence" value="ECO:0007669"/>
    <property type="project" value="UniProtKB-KW"/>
</dbReference>
<organism evidence="5 6">
    <name type="scientific">Smittium angustum</name>
    <dbReference type="NCBI Taxonomy" id="133377"/>
    <lineage>
        <taxon>Eukaryota</taxon>
        <taxon>Fungi</taxon>
        <taxon>Fungi incertae sedis</taxon>
        <taxon>Zoopagomycota</taxon>
        <taxon>Kickxellomycotina</taxon>
        <taxon>Harpellomycetes</taxon>
        <taxon>Harpellales</taxon>
        <taxon>Legeriomycetaceae</taxon>
        <taxon>Smittium</taxon>
    </lineage>
</organism>
<dbReference type="InterPro" id="IPR000315">
    <property type="entry name" value="Znf_B-box"/>
</dbReference>
<name>A0A2U1JA19_SMIAN</name>
<feature type="region of interest" description="Disordered" evidence="3">
    <location>
        <begin position="1"/>
        <end position="21"/>
    </location>
</feature>
<feature type="region of interest" description="Disordered" evidence="3">
    <location>
        <begin position="47"/>
        <end position="67"/>
    </location>
</feature>
<feature type="region of interest" description="Disordered" evidence="3">
    <location>
        <begin position="578"/>
        <end position="619"/>
    </location>
</feature>
<dbReference type="PROSITE" id="PS50119">
    <property type="entry name" value="ZF_BBOX"/>
    <property type="match status" value="1"/>
</dbReference>
<dbReference type="Proteomes" id="UP000245591">
    <property type="component" value="Unassembled WGS sequence"/>
</dbReference>
<dbReference type="Gene3D" id="3.30.160.60">
    <property type="entry name" value="Classic Zinc Finger"/>
    <property type="match status" value="1"/>
</dbReference>
<evidence type="ECO:0000313" key="6">
    <source>
        <dbReference type="Proteomes" id="UP000245591"/>
    </source>
</evidence>
<sequence length="925" mass="105027">MNSRSKNTPSKSNNGTHSKKNMSIYISNLRTKKNHPQKTSLQTIKTPNQNTTTTKNSFNYTPENSTNLQEIDSSDQIQTKYGGDVCKSHNNIKMEYWCLECTKGLCEQCLKSQEHHKTHTITALAIEYDHIYDKVDGQIELVLQAVETHALQIEELKIHQKELEKQYQDATKLANHFVEQKISKIKTHFLDFSKRLSDTEKSLTDYCENLHNQIDSAQTKMENYSRIKAVSSGPQIIKKLSSLVNNQNFNIPPKFEPFNISSIVKPEPTTLDIFVERTNRLGRDQDHIRVEHTMEVCGFLFKFIVHRTRTHNGLATLVMDIELDSNISLEVMEIDCSVTVNKPILDNFNTDNTQHIEFDSKYHNLDKFWCYNTSKRVELWVLEDITCQILAENPALAVLNISVCIGPSTFESKASMQSVYIEHLKTKIQQLEIAPPSQLMSPSRKKYFTNTSSLSSVFNSDGHNLSPVKTSSLYKNKLRRKTEPLFFSSPVNKSNMEFKPKPDQTPNTFDDNFVEKYTLVNTEKASKNIEISNTGIFAGFSDSSHFKAGEKNERHLLGGNDYRVDAFKNIFINSSQDNQTGTNNKYLDTSSNTSGSEKDASEVTSDSDYGSWGRGASKSVPNKLQKKYNKILEQFDKLELLANTVANSESKIHENRKLFQNSEIKNSDQESSIFNSPTIAIKGNISENTFKFDFGSLITPPKTDTIETKEFSADNPNTFIGFSETSKAFPELFNSPELPKEYLDTNQTSENSENEKKDEKVKIFGSVAEREANPFIDGYKSKNKIESATAMNVHSDMAEATSDMGIGGKKGKKVRFPTEKHLLETIKVFQPQLARQIEQEHLQCRLPLVLKVNLSSYAERVKCLFNSSFSSLVPPSTFRLPTIDRLISFVVAIQCLVSVLHILHSPSIQQYFSILSNVFSIYDIQ</sequence>
<feature type="compositionally biased region" description="Low complexity" evidence="3">
    <location>
        <begin position="47"/>
        <end position="56"/>
    </location>
</feature>
<evidence type="ECO:0000259" key="4">
    <source>
        <dbReference type="PROSITE" id="PS50119"/>
    </source>
</evidence>
<dbReference type="SUPFAM" id="SSF57845">
    <property type="entry name" value="B-box zinc-binding domain"/>
    <property type="match status" value="1"/>
</dbReference>
<keyword evidence="1" id="KW-0862">Zinc</keyword>
<feature type="compositionally biased region" description="Polar residues" evidence="3">
    <location>
        <begin position="578"/>
        <end position="595"/>
    </location>
</feature>
<evidence type="ECO:0000256" key="1">
    <source>
        <dbReference type="PROSITE-ProRule" id="PRU00024"/>
    </source>
</evidence>
<keyword evidence="1" id="KW-0479">Metal-binding</keyword>
<dbReference type="CDD" id="cd19756">
    <property type="entry name" value="Bbox2"/>
    <property type="match status" value="1"/>
</dbReference>
<keyword evidence="2" id="KW-0175">Coiled coil</keyword>
<evidence type="ECO:0000256" key="2">
    <source>
        <dbReference type="SAM" id="Coils"/>
    </source>
</evidence>
<protein>
    <recommendedName>
        <fullName evidence="4">B box-type domain-containing protein</fullName>
    </recommendedName>
</protein>